<keyword evidence="14 16" id="KW-0472">Membrane</keyword>
<dbReference type="GO" id="GO:0020037">
    <property type="term" value="F:heme binding"/>
    <property type="evidence" value="ECO:0007669"/>
    <property type="project" value="InterPro"/>
</dbReference>
<dbReference type="PANTHER" id="PTHR22888:SF9">
    <property type="entry name" value="CYTOCHROME C OXIDASE SUBUNIT 2"/>
    <property type="match status" value="1"/>
</dbReference>
<keyword evidence="10" id="KW-0249">Electron transport</keyword>
<keyword evidence="11 16" id="KW-1133">Transmembrane helix</keyword>
<feature type="domain" description="Cytochrome oxidase subunit II transmembrane region profile" evidence="18">
    <location>
        <begin position="41"/>
        <end position="136"/>
    </location>
</feature>
<evidence type="ECO:0000256" key="9">
    <source>
        <dbReference type="ARBA" id="ARBA00022967"/>
    </source>
</evidence>
<evidence type="ECO:0000256" key="12">
    <source>
        <dbReference type="ARBA" id="ARBA00023004"/>
    </source>
</evidence>
<keyword evidence="4" id="KW-0813">Transport</keyword>
<dbReference type="InterPro" id="IPR011759">
    <property type="entry name" value="Cyt_c_oxidase_su2_TM_dom"/>
</dbReference>
<dbReference type="PROSITE" id="PS00078">
    <property type="entry name" value="COX2"/>
    <property type="match status" value="1"/>
</dbReference>
<protein>
    <recommendedName>
        <fullName evidence="3">cytochrome-c oxidase</fullName>
        <ecNumber evidence="3">7.1.1.9</ecNumber>
    </recommendedName>
    <alternativeName>
        <fullName evidence="15">Cytochrome c oxidase polypeptide II</fullName>
    </alternativeName>
</protein>
<keyword evidence="5" id="KW-0349">Heme</keyword>
<dbReference type="SUPFAM" id="SSF81464">
    <property type="entry name" value="Cytochrome c oxidase subunit II-like, transmembrane region"/>
    <property type="match status" value="1"/>
</dbReference>
<dbReference type="InterPro" id="IPR036257">
    <property type="entry name" value="Cyt_c_oxidase_su2_TM_sf"/>
</dbReference>
<keyword evidence="9" id="KW-1278">Translocase</keyword>
<evidence type="ECO:0000256" key="5">
    <source>
        <dbReference type="ARBA" id="ARBA00022617"/>
    </source>
</evidence>
<dbReference type="NCBIfam" id="TIGR02866">
    <property type="entry name" value="CoxB"/>
    <property type="match status" value="1"/>
</dbReference>
<evidence type="ECO:0000256" key="2">
    <source>
        <dbReference type="ARBA" id="ARBA00007866"/>
    </source>
</evidence>
<dbReference type="Gene3D" id="1.10.287.90">
    <property type="match status" value="1"/>
</dbReference>
<evidence type="ECO:0000256" key="11">
    <source>
        <dbReference type="ARBA" id="ARBA00022989"/>
    </source>
</evidence>
<dbReference type="Pfam" id="PF00116">
    <property type="entry name" value="COX2"/>
    <property type="match status" value="1"/>
</dbReference>
<evidence type="ECO:0000256" key="7">
    <source>
        <dbReference type="ARBA" id="ARBA00022692"/>
    </source>
</evidence>
<accession>A0A6J6L6Y6</accession>
<keyword evidence="6" id="KW-0679">Respiratory chain</keyword>
<dbReference type="InterPro" id="IPR036909">
    <property type="entry name" value="Cyt_c-like_dom_sf"/>
</dbReference>
<feature type="transmembrane region" description="Helical" evidence="16">
    <location>
        <begin position="108"/>
        <end position="130"/>
    </location>
</feature>
<evidence type="ECO:0000256" key="3">
    <source>
        <dbReference type="ARBA" id="ARBA00012949"/>
    </source>
</evidence>
<dbReference type="Pfam" id="PF02790">
    <property type="entry name" value="COX2_TM"/>
    <property type="match status" value="1"/>
</dbReference>
<feature type="domain" description="Cytochrome c" evidence="19">
    <location>
        <begin position="268"/>
        <end position="416"/>
    </location>
</feature>
<dbReference type="GO" id="GO:0004129">
    <property type="term" value="F:cytochrome-c oxidase activity"/>
    <property type="evidence" value="ECO:0007669"/>
    <property type="project" value="UniProtKB-EC"/>
</dbReference>
<dbReference type="PROSITE" id="PS50999">
    <property type="entry name" value="COX2_TM"/>
    <property type="match status" value="1"/>
</dbReference>
<dbReference type="InterPro" id="IPR001505">
    <property type="entry name" value="Copper_CuA"/>
</dbReference>
<keyword evidence="12" id="KW-0408">Iron</keyword>
<dbReference type="GO" id="GO:0005507">
    <property type="term" value="F:copper ion binding"/>
    <property type="evidence" value="ECO:0007669"/>
    <property type="project" value="InterPro"/>
</dbReference>
<feature type="transmembrane region" description="Helical" evidence="16">
    <location>
        <begin position="67"/>
        <end position="87"/>
    </location>
</feature>
<feature type="domain" description="Cytochrome oxidase subunit II copper A binding" evidence="17">
    <location>
        <begin position="137"/>
        <end position="256"/>
    </location>
</feature>
<dbReference type="InterPro" id="IPR009056">
    <property type="entry name" value="Cyt_c-like_dom"/>
</dbReference>
<dbReference type="GO" id="GO:0016020">
    <property type="term" value="C:membrane"/>
    <property type="evidence" value="ECO:0007669"/>
    <property type="project" value="UniProtKB-SubCell"/>
</dbReference>
<keyword evidence="13" id="KW-0186">Copper</keyword>
<keyword evidence="7 16" id="KW-0812">Transmembrane</keyword>
<dbReference type="SUPFAM" id="SSF49503">
    <property type="entry name" value="Cupredoxins"/>
    <property type="match status" value="1"/>
</dbReference>
<evidence type="ECO:0000259" key="17">
    <source>
        <dbReference type="PROSITE" id="PS50857"/>
    </source>
</evidence>
<evidence type="ECO:0000256" key="13">
    <source>
        <dbReference type="ARBA" id="ARBA00023008"/>
    </source>
</evidence>
<dbReference type="InterPro" id="IPR045187">
    <property type="entry name" value="CcO_II"/>
</dbReference>
<evidence type="ECO:0000259" key="18">
    <source>
        <dbReference type="PROSITE" id="PS50999"/>
    </source>
</evidence>
<evidence type="ECO:0000256" key="6">
    <source>
        <dbReference type="ARBA" id="ARBA00022660"/>
    </source>
</evidence>
<keyword evidence="8" id="KW-0479">Metal-binding</keyword>
<dbReference type="InterPro" id="IPR014222">
    <property type="entry name" value="Cyt_c_oxidase_su2"/>
</dbReference>
<dbReference type="EC" id="7.1.1.9" evidence="3"/>
<evidence type="ECO:0000256" key="4">
    <source>
        <dbReference type="ARBA" id="ARBA00022448"/>
    </source>
</evidence>
<dbReference type="PRINTS" id="PR01166">
    <property type="entry name" value="CYCOXIDASEII"/>
</dbReference>
<comment type="similarity">
    <text evidence="2">Belongs to the cytochrome c oxidase subunit 2 family.</text>
</comment>
<evidence type="ECO:0000259" key="19">
    <source>
        <dbReference type="PROSITE" id="PS51007"/>
    </source>
</evidence>
<dbReference type="PANTHER" id="PTHR22888">
    <property type="entry name" value="CYTOCHROME C OXIDASE, SUBUNIT II"/>
    <property type="match status" value="1"/>
</dbReference>
<dbReference type="SUPFAM" id="SSF46626">
    <property type="entry name" value="Cytochrome c"/>
    <property type="match status" value="1"/>
</dbReference>
<evidence type="ECO:0000256" key="15">
    <source>
        <dbReference type="ARBA" id="ARBA00031389"/>
    </source>
</evidence>
<name>A0A6J6L6Y6_9ZZZZ</name>
<evidence type="ECO:0000256" key="8">
    <source>
        <dbReference type="ARBA" id="ARBA00022723"/>
    </source>
</evidence>
<dbReference type="GO" id="GO:0016491">
    <property type="term" value="F:oxidoreductase activity"/>
    <property type="evidence" value="ECO:0007669"/>
    <property type="project" value="InterPro"/>
</dbReference>
<dbReference type="PROSITE" id="PS50857">
    <property type="entry name" value="COX2_CUA"/>
    <property type="match status" value="1"/>
</dbReference>
<dbReference type="EMBL" id="CAEZWU010000005">
    <property type="protein sequence ID" value="CAB4657797.1"/>
    <property type="molecule type" value="Genomic_DNA"/>
</dbReference>
<dbReference type="GO" id="GO:0042773">
    <property type="term" value="P:ATP synthesis coupled electron transport"/>
    <property type="evidence" value="ECO:0007669"/>
    <property type="project" value="TreeGrafter"/>
</dbReference>
<evidence type="ECO:0000313" key="20">
    <source>
        <dbReference type="EMBL" id="CAB4657797.1"/>
    </source>
</evidence>
<dbReference type="Gene3D" id="2.60.40.420">
    <property type="entry name" value="Cupredoxins - blue copper proteins"/>
    <property type="match status" value="1"/>
</dbReference>
<dbReference type="AlphaFoldDB" id="A0A6J6L6Y6"/>
<dbReference type="InterPro" id="IPR002429">
    <property type="entry name" value="CcO_II-like_C"/>
</dbReference>
<dbReference type="InterPro" id="IPR008972">
    <property type="entry name" value="Cupredoxin"/>
</dbReference>
<evidence type="ECO:0000256" key="14">
    <source>
        <dbReference type="ARBA" id="ARBA00023136"/>
    </source>
</evidence>
<sequence>MNHLQRHRNLKTRVASVLHVVIKNYRKISGVALTSVFASSCATNAPQDTWQPKGPNAKIIDDLQQPVFAVAGIIGVIVAVVVIYVVFKYKDRGQPIPEQTHGKPALEITLTIIPALILAVVAVFTFGAIFKLAKTDDTEMIINVTGQQWWWEYDYPVQNEFGITQPIISSGQLVMPVGTKVLLRETSRDVIHSYWIPALNGKRDAVPGRVQTLRLEADAPGIFAGQCTEFCGLSHANMRMEAVALSKADFAKWVANQQAKYVAPVKDSLAQQGEAVFLNQCVRCHQVNGLMRADGTPVIAAPDENVWSGAAPNLSHLMSRNTFAGATFDLLSKQCRDEVWNASSDEIGAKYLAGVSEDCLNQKDLRAWLRNAPAMKPMYANPTQLAATGGKYRGMPYLALSEDDITKLVAYLLTLK</sequence>
<gene>
    <name evidence="20" type="ORF">UFOPK2292_00068</name>
</gene>
<evidence type="ECO:0000256" key="10">
    <source>
        <dbReference type="ARBA" id="ARBA00022982"/>
    </source>
</evidence>
<comment type="subcellular location">
    <subcellularLocation>
        <location evidence="1">Membrane</location>
        <topology evidence="1">Multi-pass membrane protein</topology>
    </subcellularLocation>
</comment>
<evidence type="ECO:0000256" key="1">
    <source>
        <dbReference type="ARBA" id="ARBA00004141"/>
    </source>
</evidence>
<reference evidence="20" key="1">
    <citation type="submission" date="2020-05" db="EMBL/GenBank/DDBJ databases">
        <authorList>
            <person name="Chiriac C."/>
            <person name="Salcher M."/>
            <person name="Ghai R."/>
            <person name="Kavagutti S V."/>
        </authorList>
    </citation>
    <scope>NUCLEOTIDE SEQUENCE</scope>
</reference>
<proteinExistence type="inferred from homology"/>
<organism evidence="20">
    <name type="scientific">freshwater metagenome</name>
    <dbReference type="NCBI Taxonomy" id="449393"/>
    <lineage>
        <taxon>unclassified sequences</taxon>
        <taxon>metagenomes</taxon>
        <taxon>ecological metagenomes</taxon>
    </lineage>
</organism>
<evidence type="ECO:0000256" key="16">
    <source>
        <dbReference type="SAM" id="Phobius"/>
    </source>
</evidence>
<dbReference type="PROSITE" id="PS51007">
    <property type="entry name" value="CYTC"/>
    <property type="match status" value="1"/>
</dbReference>